<protein>
    <submittedName>
        <fullName evidence="4">Polysaccharide deacetylase family protein</fullName>
    </submittedName>
</protein>
<dbReference type="GO" id="GO:0005975">
    <property type="term" value="P:carbohydrate metabolic process"/>
    <property type="evidence" value="ECO:0007669"/>
    <property type="project" value="InterPro"/>
</dbReference>
<accession>A0A7W2CZX8</accession>
<dbReference type="PANTHER" id="PTHR34216:SF3">
    <property type="entry name" value="POLY-BETA-1,6-N-ACETYL-D-GLUCOSAMINE N-DEACETYLASE"/>
    <property type="match status" value="1"/>
</dbReference>
<name>A0A7W2CZX8_9ACTN</name>
<dbReference type="Gene3D" id="3.20.20.370">
    <property type="entry name" value="Glycoside hydrolase/deacetylase"/>
    <property type="match status" value="1"/>
</dbReference>
<dbReference type="Pfam" id="PF01522">
    <property type="entry name" value="Polysacc_deac_1"/>
    <property type="match status" value="1"/>
</dbReference>
<dbReference type="Proteomes" id="UP000586976">
    <property type="component" value="Unassembled WGS sequence"/>
</dbReference>
<dbReference type="CDD" id="cd10918">
    <property type="entry name" value="CE4_NodB_like_5s_6s"/>
    <property type="match status" value="1"/>
</dbReference>
<dbReference type="InterPro" id="IPR051398">
    <property type="entry name" value="Polysacch_Deacetylase"/>
</dbReference>
<reference evidence="4 5" key="1">
    <citation type="submission" date="2020-07" db="EMBL/GenBank/DDBJ databases">
        <title>Streptomyces isolated from Indian soil.</title>
        <authorList>
            <person name="Mandal S."/>
            <person name="Maiti P.K."/>
        </authorList>
    </citation>
    <scope>NUCLEOTIDE SEQUENCE [LARGE SCALE GENOMIC DNA]</scope>
    <source>
        <strain evidence="4 5">PSKA54</strain>
    </source>
</reference>
<feature type="domain" description="NodB homology" evidence="3">
    <location>
        <begin position="80"/>
        <end position="257"/>
    </location>
</feature>
<keyword evidence="5" id="KW-1185">Reference proteome</keyword>
<dbReference type="InterPro" id="IPR002509">
    <property type="entry name" value="NODB_dom"/>
</dbReference>
<dbReference type="PANTHER" id="PTHR34216">
    <property type="match status" value="1"/>
</dbReference>
<comment type="caution">
    <text evidence="4">The sequence shown here is derived from an EMBL/GenBank/DDBJ whole genome shotgun (WGS) entry which is preliminary data.</text>
</comment>
<dbReference type="SUPFAM" id="SSF88713">
    <property type="entry name" value="Glycoside hydrolase/deacetylase"/>
    <property type="match status" value="1"/>
</dbReference>
<gene>
    <name evidence="4" type="ORF">H1V43_12555</name>
</gene>
<keyword evidence="2" id="KW-0732">Signal</keyword>
<sequence length="257" mass="28134">MPVDTASRDAAPLAPAPCAPHPQPWILLYHSVGDPTDDPYGITVAPERLEHQLRWLRRRGLTGVGVGTLMRARAAGRARGLVGLTFDDGYTDFIEHALPLLQRHDFTATVFVLPGRLGGDNAWDPLGPRRPLLTAAGIRAVAAAGMEIGSHGRYHLDLTAATVDELRKETRGSLERLRQITGVAPQGFCYPYGAVDQRAVEAVRDAGYAYACAITPGPLGSDHALPRTHISHADRGLRLRTKRLRHRFRQLTRGDLR</sequence>
<evidence type="ECO:0000313" key="4">
    <source>
        <dbReference type="EMBL" id="MBA4862204.1"/>
    </source>
</evidence>
<evidence type="ECO:0000256" key="1">
    <source>
        <dbReference type="ARBA" id="ARBA00004613"/>
    </source>
</evidence>
<comment type="subcellular location">
    <subcellularLocation>
        <location evidence="1">Secreted</location>
    </subcellularLocation>
</comment>
<dbReference type="RefSeq" id="WP_181864078.1">
    <property type="nucleotide sequence ID" value="NZ_JACEQY010000011.1"/>
</dbReference>
<dbReference type="GO" id="GO:0005576">
    <property type="term" value="C:extracellular region"/>
    <property type="evidence" value="ECO:0007669"/>
    <property type="project" value="UniProtKB-SubCell"/>
</dbReference>
<evidence type="ECO:0000256" key="2">
    <source>
        <dbReference type="ARBA" id="ARBA00022729"/>
    </source>
</evidence>
<evidence type="ECO:0000259" key="3">
    <source>
        <dbReference type="PROSITE" id="PS51677"/>
    </source>
</evidence>
<proteinExistence type="predicted"/>
<dbReference type="EMBL" id="JACEQY010000011">
    <property type="protein sequence ID" value="MBA4862204.1"/>
    <property type="molecule type" value="Genomic_DNA"/>
</dbReference>
<dbReference type="GO" id="GO:0016810">
    <property type="term" value="F:hydrolase activity, acting on carbon-nitrogen (but not peptide) bonds"/>
    <property type="evidence" value="ECO:0007669"/>
    <property type="project" value="InterPro"/>
</dbReference>
<evidence type="ECO:0000313" key="5">
    <source>
        <dbReference type="Proteomes" id="UP000586976"/>
    </source>
</evidence>
<organism evidence="4 5">
    <name type="scientific">Streptomyces himalayensis subsp. aureolus</name>
    <dbReference type="NCBI Taxonomy" id="2758039"/>
    <lineage>
        <taxon>Bacteria</taxon>
        <taxon>Bacillati</taxon>
        <taxon>Actinomycetota</taxon>
        <taxon>Actinomycetes</taxon>
        <taxon>Kitasatosporales</taxon>
        <taxon>Streptomycetaceae</taxon>
        <taxon>Streptomyces</taxon>
        <taxon>Streptomyces himalayensis</taxon>
    </lineage>
</organism>
<dbReference type="AlphaFoldDB" id="A0A7W2CZX8"/>
<dbReference type="InterPro" id="IPR011330">
    <property type="entry name" value="Glyco_hydro/deAcase_b/a-brl"/>
</dbReference>
<dbReference type="PROSITE" id="PS51677">
    <property type="entry name" value="NODB"/>
    <property type="match status" value="1"/>
</dbReference>